<evidence type="ECO:0000256" key="1">
    <source>
        <dbReference type="ARBA" id="ARBA00022723"/>
    </source>
</evidence>
<dbReference type="GO" id="GO:0051213">
    <property type="term" value="F:dioxygenase activity"/>
    <property type="evidence" value="ECO:0007669"/>
    <property type="project" value="UniProtKB-KW"/>
</dbReference>
<evidence type="ECO:0000313" key="3">
    <source>
        <dbReference type="EMBL" id="RQH02344.1"/>
    </source>
</evidence>
<reference evidence="3 4" key="1">
    <citation type="submission" date="2018-10" db="EMBL/GenBank/DDBJ databases">
        <title>Natrarchaeobius chitinivorans gen. nov., sp. nov., and Natrarchaeobius haloalkaliphilus sp. nov., alkaliphilic, chitin-utilizing haloarchaea from hypersaline alkaline lakes.</title>
        <authorList>
            <person name="Sorokin D.Y."/>
            <person name="Elcheninov A.G."/>
            <person name="Kostrikina N.A."/>
            <person name="Bale N.J."/>
            <person name="Sinninghe Damste J.S."/>
            <person name="Khijniak T.V."/>
            <person name="Kublanov I.V."/>
            <person name="Toshchakov S.V."/>
        </authorList>
    </citation>
    <scope>NUCLEOTIDE SEQUENCE [LARGE SCALE GENOMIC DNA]</scope>
    <source>
        <strain evidence="3 4">AArcht7</strain>
    </source>
</reference>
<name>A0A3N6MEE7_NATCH</name>
<dbReference type="GO" id="GO:0046872">
    <property type="term" value="F:metal ion binding"/>
    <property type="evidence" value="ECO:0007669"/>
    <property type="project" value="UniProtKB-KW"/>
</dbReference>
<keyword evidence="4" id="KW-1185">Reference proteome</keyword>
<dbReference type="InterPro" id="IPR018146">
    <property type="entry name" value="Glyoxalase_1_CS"/>
</dbReference>
<comment type="caution">
    <text evidence="3">The sequence shown here is derived from an EMBL/GenBank/DDBJ whole genome shotgun (WGS) entry which is preliminary data.</text>
</comment>
<feature type="domain" description="VOC" evidence="2">
    <location>
        <begin position="6"/>
        <end position="117"/>
    </location>
</feature>
<dbReference type="Gene3D" id="3.10.180.10">
    <property type="entry name" value="2,3-Dihydroxybiphenyl 1,2-Dioxygenase, domain 1"/>
    <property type="match status" value="2"/>
</dbReference>
<dbReference type="InterPro" id="IPR004360">
    <property type="entry name" value="Glyas_Fos-R_dOase_dom"/>
</dbReference>
<dbReference type="PROSITE" id="PS51819">
    <property type="entry name" value="VOC"/>
    <property type="match status" value="2"/>
</dbReference>
<keyword evidence="1" id="KW-0479">Metal-binding</keyword>
<feature type="domain" description="VOC" evidence="2">
    <location>
        <begin position="140"/>
        <end position="261"/>
    </location>
</feature>
<dbReference type="InterPro" id="IPR029068">
    <property type="entry name" value="Glyas_Bleomycin-R_OHBP_Dase"/>
</dbReference>
<evidence type="ECO:0000313" key="4">
    <source>
        <dbReference type="Proteomes" id="UP000281431"/>
    </source>
</evidence>
<dbReference type="InterPro" id="IPR037523">
    <property type="entry name" value="VOC_core"/>
</dbReference>
<dbReference type="PROSITE" id="PS00934">
    <property type="entry name" value="GLYOXALASE_I_1"/>
    <property type="match status" value="1"/>
</dbReference>
<evidence type="ECO:0000259" key="2">
    <source>
        <dbReference type="PROSITE" id="PS51819"/>
    </source>
</evidence>
<gene>
    <name evidence="3" type="ORF">EA472_03315</name>
</gene>
<organism evidence="3 4">
    <name type="scientific">Natrarchaeobius chitinivorans</name>
    <dbReference type="NCBI Taxonomy" id="1679083"/>
    <lineage>
        <taxon>Archaea</taxon>
        <taxon>Methanobacteriati</taxon>
        <taxon>Methanobacteriota</taxon>
        <taxon>Stenosarchaea group</taxon>
        <taxon>Halobacteria</taxon>
        <taxon>Halobacteriales</taxon>
        <taxon>Natrialbaceae</taxon>
        <taxon>Natrarchaeobius</taxon>
    </lineage>
</organism>
<keyword evidence="3" id="KW-0223">Dioxygenase</keyword>
<dbReference type="OrthoDB" id="192332at2157"/>
<dbReference type="PANTHER" id="PTHR36113:SF6">
    <property type="entry name" value="FOSFOMYCIN RESISTANCE PROTEIN FOSX"/>
    <property type="match status" value="1"/>
</dbReference>
<dbReference type="EMBL" id="REFZ01000002">
    <property type="protein sequence ID" value="RQH02344.1"/>
    <property type="molecule type" value="Genomic_DNA"/>
</dbReference>
<accession>A0A3N6MEE7</accession>
<protein>
    <submittedName>
        <fullName evidence="3">Catechol 2,3-dioxygenase</fullName>
    </submittedName>
</protein>
<dbReference type="Proteomes" id="UP000281431">
    <property type="component" value="Unassembled WGS sequence"/>
</dbReference>
<dbReference type="Pfam" id="PF00903">
    <property type="entry name" value="Glyoxalase"/>
    <property type="match status" value="2"/>
</dbReference>
<sequence length="297" mass="33310">MVGQQRLEHTKLRVSNLDDAVSFYTDVMGMAEIERSEETVYLGCGLDENFDLAVTEGGTGVEHFAVRVDNSDEIDRYERLLTEEGIETKRVGGEEPNQVEGIRFEIPMGVDVELVLVDDMEYKHSNVARVPGRTSVCPLDIDHITLGSLDPRENVTFLDTVLDFNVSEVLLKEDGSWRGAFTRWGMHHHDVAVLGRPDGTDYNLRHIAWTMSSIDHMKDFIDTLSQAGYQLEVSIHRHHAGNNLAAYFWEPGGNRFEICAEMATLDPNTPTNYCEPGEGFTAWGGVNPPESYRKDGS</sequence>
<dbReference type="SUPFAM" id="SSF54593">
    <property type="entry name" value="Glyoxalase/Bleomycin resistance protein/Dihydroxybiphenyl dioxygenase"/>
    <property type="match status" value="1"/>
</dbReference>
<proteinExistence type="predicted"/>
<keyword evidence="3" id="KW-0560">Oxidoreductase</keyword>
<dbReference type="PANTHER" id="PTHR36113">
    <property type="entry name" value="LYASE, PUTATIVE-RELATED-RELATED"/>
    <property type="match status" value="1"/>
</dbReference>
<dbReference type="GO" id="GO:0004462">
    <property type="term" value="F:lactoylglutathione lyase activity"/>
    <property type="evidence" value="ECO:0007669"/>
    <property type="project" value="InterPro"/>
</dbReference>
<dbReference type="InterPro" id="IPR051332">
    <property type="entry name" value="Fosfomycin_Res_Enzymes"/>
</dbReference>
<dbReference type="AlphaFoldDB" id="A0A3N6MEE7"/>